<dbReference type="PANTHER" id="PTHR43214">
    <property type="entry name" value="TWO-COMPONENT RESPONSE REGULATOR"/>
    <property type="match status" value="1"/>
</dbReference>
<name>A0A4R2QW48_9PSEU</name>
<dbReference type="EMBL" id="SLXQ01000003">
    <property type="protein sequence ID" value="TCP54330.1"/>
    <property type="molecule type" value="Genomic_DNA"/>
</dbReference>
<evidence type="ECO:0000259" key="6">
    <source>
        <dbReference type="PROSITE" id="PS50043"/>
    </source>
</evidence>
<dbReference type="GO" id="GO:0000160">
    <property type="term" value="P:phosphorelay signal transduction system"/>
    <property type="evidence" value="ECO:0007669"/>
    <property type="project" value="InterPro"/>
</dbReference>
<dbReference type="Proteomes" id="UP000294911">
    <property type="component" value="Unassembled WGS sequence"/>
</dbReference>
<sequence>MTIADRATGSPISVLLVDDQALLRHSLRIAFDREPDIAVVGEAATGTDAITAARTLRPDVILMDIRMPGGNGIDATREITRIPELAHTRILVLTMHDLDEYVYGALRAGASGLLLKDSTPDKLTDAVRRVWHGEALFAPTVLTRLIETYLEHPGTRSVRLPPELTARETEVLALIGRGLSNDEITERLVVSINTVKTHINRLHAKLGARDRAQLVIAAYDHGLAPAK</sequence>
<dbReference type="GO" id="GO:0003677">
    <property type="term" value="F:DNA binding"/>
    <property type="evidence" value="ECO:0007669"/>
    <property type="project" value="UniProtKB-KW"/>
</dbReference>
<evidence type="ECO:0000313" key="8">
    <source>
        <dbReference type="EMBL" id="TCP54330.1"/>
    </source>
</evidence>
<dbReference type="PROSITE" id="PS50110">
    <property type="entry name" value="RESPONSE_REGULATORY"/>
    <property type="match status" value="1"/>
</dbReference>
<feature type="modified residue" description="4-aspartylphosphate" evidence="5">
    <location>
        <position position="64"/>
    </location>
</feature>
<keyword evidence="9" id="KW-1185">Reference proteome</keyword>
<evidence type="ECO:0000256" key="4">
    <source>
        <dbReference type="ARBA" id="ARBA00023163"/>
    </source>
</evidence>
<dbReference type="InterPro" id="IPR011006">
    <property type="entry name" value="CheY-like_superfamily"/>
</dbReference>
<dbReference type="InterPro" id="IPR039420">
    <property type="entry name" value="WalR-like"/>
</dbReference>
<proteinExistence type="predicted"/>
<dbReference type="PANTHER" id="PTHR43214:SF24">
    <property type="entry name" value="TRANSCRIPTIONAL REGULATORY PROTEIN NARL-RELATED"/>
    <property type="match status" value="1"/>
</dbReference>
<protein>
    <submittedName>
        <fullName evidence="8">LuxR family two component transcriptional regulator</fullName>
    </submittedName>
</protein>
<feature type="domain" description="Response regulatory" evidence="7">
    <location>
        <begin position="13"/>
        <end position="131"/>
    </location>
</feature>
<dbReference type="CDD" id="cd06170">
    <property type="entry name" value="LuxR_C_like"/>
    <property type="match status" value="1"/>
</dbReference>
<dbReference type="GO" id="GO:0006355">
    <property type="term" value="P:regulation of DNA-templated transcription"/>
    <property type="evidence" value="ECO:0007669"/>
    <property type="project" value="InterPro"/>
</dbReference>
<keyword evidence="4" id="KW-0804">Transcription</keyword>
<dbReference type="SMART" id="SM00448">
    <property type="entry name" value="REC"/>
    <property type="match status" value="1"/>
</dbReference>
<dbReference type="InterPro" id="IPR016032">
    <property type="entry name" value="Sig_transdc_resp-reg_C-effctor"/>
</dbReference>
<dbReference type="Pfam" id="PF00072">
    <property type="entry name" value="Response_reg"/>
    <property type="match status" value="1"/>
</dbReference>
<dbReference type="CDD" id="cd17535">
    <property type="entry name" value="REC_NarL-like"/>
    <property type="match status" value="1"/>
</dbReference>
<keyword evidence="2" id="KW-0805">Transcription regulation</keyword>
<dbReference type="SUPFAM" id="SSF52172">
    <property type="entry name" value="CheY-like"/>
    <property type="match status" value="1"/>
</dbReference>
<dbReference type="InterPro" id="IPR000792">
    <property type="entry name" value="Tscrpt_reg_LuxR_C"/>
</dbReference>
<evidence type="ECO:0000256" key="5">
    <source>
        <dbReference type="PROSITE-ProRule" id="PRU00169"/>
    </source>
</evidence>
<evidence type="ECO:0000256" key="1">
    <source>
        <dbReference type="ARBA" id="ARBA00022553"/>
    </source>
</evidence>
<dbReference type="PROSITE" id="PS50043">
    <property type="entry name" value="HTH_LUXR_2"/>
    <property type="match status" value="1"/>
</dbReference>
<dbReference type="AlphaFoldDB" id="A0A4R2QW48"/>
<dbReference type="SMART" id="SM00421">
    <property type="entry name" value="HTH_LUXR"/>
    <property type="match status" value="1"/>
</dbReference>
<gene>
    <name evidence="8" type="ORF">EV191_103375</name>
</gene>
<reference evidence="8 9" key="1">
    <citation type="submission" date="2019-03" db="EMBL/GenBank/DDBJ databases">
        <title>Genomic Encyclopedia of Type Strains, Phase IV (KMG-IV): sequencing the most valuable type-strain genomes for metagenomic binning, comparative biology and taxonomic classification.</title>
        <authorList>
            <person name="Goeker M."/>
        </authorList>
    </citation>
    <scope>NUCLEOTIDE SEQUENCE [LARGE SCALE GENOMIC DNA]</scope>
    <source>
        <strain evidence="8 9">DSM 45765</strain>
    </source>
</reference>
<evidence type="ECO:0000256" key="3">
    <source>
        <dbReference type="ARBA" id="ARBA00023125"/>
    </source>
</evidence>
<dbReference type="PRINTS" id="PR00038">
    <property type="entry name" value="HTHLUXR"/>
</dbReference>
<evidence type="ECO:0000259" key="7">
    <source>
        <dbReference type="PROSITE" id="PS50110"/>
    </source>
</evidence>
<dbReference type="Gene3D" id="3.40.50.2300">
    <property type="match status" value="1"/>
</dbReference>
<evidence type="ECO:0000256" key="2">
    <source>
        <dbReference type="ARBA" id="ARBA00023015"/>
    </source>
</evidence>
<accession>A0A4R2QW48</accession>
<dbReference type="Pfam" id="PF00196">
    <property type="entry name" value="GerE"/>
    <property type="match status" value="1"/>
</dbReference>
<comment type="caution">
    <text evidence="8">The sequence shown here is derived from an EMBL/GenBank/DDBJ whole genome shotgun (WGS) entry which is preliminary data.</text>
</comment>
<organism evidence="8 9">
    <name type="scientific">Tamaricihabitans halophyticus</name>
    <dbReference type="NCBI Taxonomy" id="1262583"/>
    <lineage>
        <taxon>Bacteria</taxon>
        <taxon>Bacillati</taxon>
        <taxon>Actinomycetota</taxon>
        <taxon>Actinomycetes</taxon>
        <taxon>Pseudonocardiales</taxon>
        <taxon>Pseudonocardiaceae</taxon>
        <taxon>Tamaricihabitans</taxon>
    </lineage>
</organism>
<dbReference type="InterPro" id="IPR001789">
    <property type="entry name" value="Sig_transdc_resp-reg_receiver"/>
</dbReference>
<keyword evidence="3" id="KW-0238">DNA-binding</keyword>
<feature type="domain" description="HTH luxR-type" evidence="6">
    <location>
        <begin position="157"/>
        <end position="222"/>
    </location>
</feature>
<keyword evidence="1 5" id="KW-0597">Phosphoprotein</keyword>
<dbReference type="SUPFAM" id="SSF46894">
    <property type="entry name" value="C-terminal effector domain of the bipartite response regulators"/>
    <property type="match status" value="1"/>
</dbReference>
<dbReference type="InterPro" id="IPR058245">
    <property type="entry name" value="NreC/VraR/RcsB-like_REC"/>
</dbReference>
<evidence type="ECO:0000313" key="9">
    <source>
        <dbReference type="Proteomes" id="UP000294911"/>
    </source>
</evidence>
<dbReference type="PROSITE" id="PS00622">
    <property type="entry name" value="HTH_LUXR_1"/>
    <property type="match status" value="1"/>
</dbReference>